<proteinExistence type="predicted"/>
<dbReference type="Gene3D" id="3.40.50.1240">
    <property type="entry name" value="Phosphoglycerate mutase-like"/>
    <property type="match status" value="1"/>
</dbReference>
<reference evidence="2" key="2">
    <citation type="submission" date="2020-08" db="EMBL/GenBank/DDBJ databases">
        <title>Plant Genome Project.</title>
        <authorList>
            <person name="Zhang R.-G."/>
        </authorList>
    </citation>
    <scope>NUCLEOTIDE SEQUENCE</scope>
    <source>
        <strain evidence="2">Huo1</strain>
        <tissue evidence="2">Leaf</tissue>
    </source>
</reference>
<sequence>MEEVALILLSLMLVTLKQCTVRLAQGFHNVAGEMDHSAYMAPEFFDAAITPPSWLATGRQSEEAVHSKGISKKIELVVVSPLLRTMQTTVGVFGGEGFDDGIKAAPLMTENAGESDHPAISSLNAPPFVAMELCRERLIETDEDTLWTVDVREANEEVAERGQKFLNWLWTREESEITVDS</sequence>
<dbReference type="PANTHER" id="PTHR48100:SF67">
    <property type="entry name" value="PHOSPHOGLYCERATE MUTASE-LIKE PROTEIN 1 ISOFORM X1"/>
    <property type="match status" value="1"/>
</dbReference>
<dbReference type="GO" id="GO:0005737">
    <property type="term" value="C:cytoplasm"/>
    <property type="evidence" value="ECO:0007669"/>
    <property type="project" value="TreeGrafter"/>
</dbReference>
<protein>
    <submittedName>
        <fullName evidence="2">Uncharacterized protein</fullName>
    </submittedName>
</protein>
<dbReference type="Proteomes" id="UP000298416">
    <property type="component" value="Unassembled WGS sequence"/>
</dbReference>
<dbReference type="GO" id="GO:0016791">
    <property type="term" value="F:phosphatase activity"/>
    <property type="evidence" value="ECO:0007669"/>
    <property type="project" value="TreeGrafter"/>
</dbReference>
<comment type="caution">
    <text evidence="2">The sequence shown here is derived from an EMBL/GenBank/DDBJ whole genome shotgun (WGS) entry which is preliminary data.</text>
</comment>
<keyword evidence="1" id="KW-0732">Signal</keyword>
<dbReference type="EMBL" id="PNBA02000014">
    <property type="protein sequence ID" value="KAG6400403.1"/>
    <property type="molecule type" value="Genomic_DNA"/>
</dbReference>
<accession>A0A8X8WSI5</accession>
<dbReference type="SUPFAM" id="SSF53254">
    <property type="entry name" value="Phosphoglycerate mutase-like"/>
    <property type="match status" value="1"/>
</dbReference>
<evidence type="ECO:0000313" key="2">
    <source>
        <dbReference type="EMBL" id="KAG6400403.1"/>
    </source>
</evidence>
<name>A0A8X8WSI5_SALSN</name>
<dbReference type="PANTHER" id="PTHR48100">
    <property type="entry name" value="BROAD-SPECIFICITY PHOSPHATASE YOR283W-RELATED"/>
    <property type="match status" value="1"/>
</dbReference>
<gene>
    <name evidence="2" type="ORF">SASPL_137234</name>
</gene>
<dbReference type="InterPro" id="IPR029033">
    <property type="entry name" value="His_PPase_superfam"/>
</dbReference>
<evidence type="ECO:0000313" key="3">
    <source>
        <dbReference type="Proteomes" id="UP000298416"/>
    </source>
</evidence>
<feature type="signal peptide" evidence="1">
    <location>
        <begin position="1"/>
        <end position="26"/>
    </location>
</feature>
<reference evidence="2" key="1">
    <citation type="submission" date="2018-01" db="EMBL/GenBank/DDBJ databases">
        <authorList>
            <person name="Mao J.F."/>
        </authorList>
    </citation>
    <scope>NUCLEOTIDE SEQUENCE</scope>
    <source>
        <strain evidence="2">Huo1</strain>
        <tissue evidence="2">Leaf</tissue>
    </source>
</reference>
<feature type="chain" id="PRO_5036502917" evidence="1">
    <location>
        <begin position="27"/>
        <end position="181"/>
    </location>
</feature>
<organism evidence="2">
    <name type="scientific">Salvia splendens</name>
    <name type="common">Scarlet sage</name>
    <dbReference type="NCBI Taxonomy" id="180675"/>
    <lineage>
        <taxon>Eukaryota</taxon>
        <taxon>Viridiplantae</taxon>
        <taxon>Streptophyta</taxon>
        <taxon>Embryophyta</taxon>
        <taxon>Tracheophyta</taxon>
        <taxon>Spermatophyta</taxon>
        <taxon>Magnoliopsida</taxon>
        <taxon>eudicotyledons</taxon>
        <taxon>Gunneridae</taxon>
        <taxon>Pentapetalae</taxon>
        <taxon>asterids</taxon>
        <taxon>lamiids</taxon>
        <taxon>Lamiales</taxon>
        <taxon>Lamiaceae</taxon>
        <taxon>Nepetoideae</taxon>
        <taxon>Mentheae</taxon>
        <taxon>Salviinae</taxon>
        <taxon>Salvia</taxon>
        <taxon>Salvia subgen. Calosphace</taxon>
        <taxon>core Calosphace</taxon>
    </lineage>
</organism>
<evidence type="ECO:0000256" key="1">
    <source>
        <dbReference type="SAM" id="SignalP"/>
    </source>
</evidence>
<dbReference type="InterPro" id="IPR050275">
    <property type="entry name" value="PGM_Phosphatase"/>
</dbReference>
<keyword evidence="3" id="KW-1185">Reference proteome</keyword>
<dbReference type="AlphaFoldDB" id="A0A8X8WSI5"/>